<name>B7Q0G2_IXOSC</name>
<gene>
    <name evidence="1" type="ORF">IscW_ISCW009806</name>
</gene>
<reference evidence="1 3" key="1">
    <citation type="submission" date="2008-03" db="EMBL/GenBank/DDBJ databases">
        <title>Annotation of Ixodes scapularis.</title>
        <authorList>
            <consortium name="Ixodes scapularis Genome Project Consortium"/>
            <person name="Caler E."/>
            <person name="Hannick L.I."/>
            <person name="Bidwell S."/>
            <person name="Joardar V."/>
            <person name="Thiagarajan M."/>
            <person name="Amedeo P."/>
            <person name="Galinsky K.J."/>
            <person name="Schobel S."/>
            <person name="Inman J."/>
            <person name="Hostetler J."/>
            <person name="Miller J."/>
            <person name="Hammond M."/>
            <person name="Megy K."/>
            <person name="Lawson D."/>
            <person name="Kodira C."/>
            <person name="Sutton G."/>
            <person name="Meyer J."/>
            <person name="Hill C.A."/>
            <person name="Birren B."/>
            <person name="Nene V."/>
            <person name="Collins F."/>
            <person name="Alarcon-Chaidez F."/>
            <person name="Wikel S."/>
            <person name="Strausberg R."/>
        </authorList>
    </citation>
    <scope>NUCLEOTIDE SEQUENCE [LARGE SCALE GENOMIC DNA]</scope>
    <source>
        <strain evidence="3">Wikel</strain>
        <strain evidence="1">Wikel colony</strain>
    </source>
</reference>
<protein>
    <submittedName>
        <fullName evidence="1 2">Uncharacterized protein</fullName>
    </submittedName>
</protein>
<dbReference type="EnsemblMetazoa" id="ISCW009806-RA">
    <property type="protein sequence ID" value="ISCW009806-PA"/>
    <property type="gene ID" value="ISCW009806"/>
</dbReference>
<sequence length="154" mass="17016">MAKLLEIIILRRVDLEFTGYLPVAGFRGPRGKNPLNFIEDYLRGRTLMVRVGDVLSSPRPVTRGVPQGGLMSPLLFNLAMVADVAAIDHDHPSHPPRKTVSLNQKPRHVEEPWQLTLYGHEVETTPTVTYLGLVIDQAVSWRPAVTTSTASGVL</sequence>
<dbReference type="HOGENOM" id="CLU_1706223_0_0_1"/>
<dbReference type="VEuPathDB" id="VectorBase:ISCW009806"/>
<dbReference type="Proteomes" id="UP000001555">
    <property type="component" value="Unassembled WGS sequence"/>
</dbReference>
<evidence type="ECO:0000313" key="1">
    <source>
        <dbReference type="EMBL" id="EEC12334.1"/>
    </source>
</evidence>
<organism>
    <name type="scientific">Ixodes scapularis</name>
    <name type="common">Black-legged tick</name>
    <name type="synonym">Deer tick</name>
    <dbReference type="NCBI Taxonomy" id="6945"/>
    <lineage>
        <taxon>Eukaryota</taxon>
        <taxon>Metazoa</taxon>
        <taxon>Ecdysozoa</taxon>
        <taxon>Arthropoda</taxon>
        <taxon>Chelicerata</taxon>
        <taxon>Arachnida</taxon>
        <taxon>Acari</taxon>
        <taxon>Parasitiformes</taxon>
        <taxon>Ixodida</taxon>
        <taxon>Ixodoidea</taxon>
        <taxon>Ixodidae</taxon>
        <taxon>Ixodinae</taxon>
        <taxon>Ixodes</taxon>
    </lineage>
</organism>
<dbReference type="InParanoid" id="B7Q0G2"/>
<accession>B7Q0G2</accession>
<proteinExistence type="predicted"/>
<evidence type="ECO:0000313" key="3">
    <source>
        <dbReference type="Proteomes" id="UP000001555"/>
    </source>
</evidence>
<keyword evidence="3" id="KW-1185">Reference proteome</keyword>
<dbReference type="STRING" id="6945.B7Q0G2"/>
<dbReference type="EMBL" id="DS832013">
    <property type="protein sequence ID" value="EEC12334.1"/>
    <property type="molecule type" value="Genomic_DNA"/>
</dbReference>
<dbReference type="AlphaFoldDB" id="B7Q0G2"/>
<dbReference type="PaxDb" id="6945-B7Q0G2"/>
<dbReference type="VEuPathDB" id="VectorBase:ISCI009806"/>
<dbReference type="EMBL" id="ABJB010816631">
    <property type="status" value="NOT_ANNOTATED_CDS"/>
    <property type="molecule type" value="Genomic_DNA"/>
</dbReference>
<reference evidence="2" key="2">
    <citation type="submission" date="2020-05" db="UniProtKB">
        <authorList>
            <consortium name="EnsemblMetazoa"/>
        </authorList>
    </citation>
    <scope>IDENTIFICATION</scope>
    <source>
        <strain evidence="2">wikel</strain>
    </source>
</reference>
<evidence type="ECO:0000313" key="2">
    <source>
        <dbReference type="EnsemblMetazoa" id="ISCW009806-PA"/>
    </source>
</evidence>